<accession>A0A9W7ZZT2</accession>
<protein>
    <recommendedName>
        <fullName evidence="5">Cytochrome c oxidase subunit 12, mitochondrial</fullName>
    </recommendedName>
    <alternativeName>
        <fullName evidence="6">Cytochrome c oxidase polypeptide VIb</fullName>
    </alternativeName>
</protein>
<dbReference type="Gene3D" id="1.10.10.140">
    <property type="entry name" value="Cytochrome c oxidase, subunit VIb"/>
    <property type="match status" value="1"/>
</dbReference>
<dbReference type="EMBL" id="JANBPU010000025">
    <property type="protein sequence ID" value="KAJ1919567.1"/>
    <property type="molecule type" value="Genomic_DNA"/>
</dbReference>
<dbReference type="Pfam" id="PF02297">
    <property type="entry name" value="COX6B"/>
    <property type="match status" value="1"/>
</dbReference>
<evidence type="ECO:0000256" key="4">
    <source>
        <dbReference type="ARBA" id="ARBA00023157"/>
    </source>
</evidence>
<organism evidence="7 8">
    <name type="scientific">Mycoemilia scoparia</name>
    <dbReference type="NCBI Taxonomy" id="417184"/>
    <lineage>
        <taxon>Eukaryota</taxon>
        <taxon>Fungi</taxon>
        <taxon>Fungi incertae sedis</taxon>
        <taxon>Zoopagomycota</taxon>
        <taxon>Kickxellomycotina</taxon>
        <taxon>Kickxellomycetes</taxon>
        <taxon>Kickxellales</taxon>
        <taxon>Kickxellaceae</taxon>
        <taxon>Mycoemilia</taxon>
    </lineage>
</organism>
<evidence type="ECO:0000313" key="7">
    <source>
        <dbReference type="EMBL" id="KAJ1919567.1"/>
    </source>
</evidence>
<gene>
    <name evidence="7" type="primary">COX12</name>
    <name evidence="7" type="ORF">H4219_001923</name>
</gene>
<comment type="caution">
    <text evidence="7">The sequence shown here is derived from an EMBL/GenBank/DDBJ whole genome shotgun (WGS) entry which is preliminary data.</text>
</comment>
<reference evidence="7" key="1">
    <citation type="submission" date="2022-07" db="EMBL/GenBank/DDBJ databases">
        <title>Phylogenomic reconstructions and comparative analyses of Kickxellomycotina fungi.</title>
        <authorList>
            <person name="Reynolds N.K."/>
            <person name="Stajich J.E."/>
            <person name="Barry K."/>
            <person name="Grigoriev I.V."/>
            <person name="Crous P."/>
            <person name="Smith M.E."/>
        </authorList>
    </citation>
    <scope>NUCLEOTIDE SEQUENCE</scope>
    <source>
        <strain evidence="7">NBRC 100468</strain>
    </source>
</reference>
<evidence type="ECO:0000256" key="1">
    <source>
        <dbReference type="ARBA" id="ARBA00004173"/>
    </source>
</evidence>
<dbReference type="FunFam" id="1.10.10.140:FF:000001">
    <property type="entry name" value="Cytochrome c oxidase subunit 6B1"/>
    <property type="match status" value="1"/>
</dbReference>
<dbReference type="InterPro" id="IPR003213">
    <property type="entry name" value="Cyt_c_oxidase_su6B"/>
</dbReference>
<evidence type="ECO:0000256" key="6">
    <source>
        <dbReference type="ARBA" id="ARBA00082359"/>
    </source>
</evidence>
<comment type="similarity">
    <text evidence="2">Belongs to the cytochrome c oxidase subunit 6B family.</text>
</comment>
<dbReference type="GO" id="GO:0005739">
    <property type="term" value="C:mitochondrion"/>
    <property type="evidence" value="ECO:0007669"/>
    <property type="project" value="UniProtKB-SubCell"/>
</dbReference>
<dbReference type="SUPFAM" id="SSF47694">
    <property type="entry name" value="Cytochrome c oxidase subunit h"/>
    <property type="match status" value="1"/>
</dbReference>
<comment type="subcellular location">
    <subcellularLocation>
        <location evidence="1">Mitochondrion</location>
    </subcellularLocation>
</comment>
<dbReference type="PROSITE" id="PS51808">
    <property type="entry name" value="CHCH"/>
    <property type="match status" value="1"/>
</dbReference>
<dbReference type="AlphaFoldDB" id="A0A9W7ZZT2"/>
<dbReference type="CDD" id="cd00926">
    <property type="entry name" value="Cyt_c_Oxidase_VIb"/>
    <property type="match status" value="1"/>
</dbReference>
<evidence type="ECO:0000256" key="5">
    <source>
        <dbReference type="ARBA" id="ARBA00074891"/>
    </source>
</evidence>
<proteinExistence type="inferred from homology"/>
<dbReference type="InterPro" id="IPR036549">
    <property type="entry name" value="CX6/COA6-like_sf"/>
</dbReference>
<dbReference type="PANTHER" id="PTHR11387">
    <property type="entry name" value="CYTOCHROME C OXIDASE SUBUNIT 6B"/>
    <property type="match status" value="1"/>
</dbReference>
<sequence>MSVEAKDVSTPGFDARFPNVNQTKNCWQNFVDYNKCVQAKGEEYAPCKRFFKAFHSLCPDEWISNWESQKDNGLHPAGLE</sequence>
<dbReference type="InterPro" id="IPR048280">
    <property type="entry name" value="COX6B-like"/>
</dbReference>
<keyword evidence="4" id="KW-1015">Disulfide bond</keyword>
<dbReference type="OrthoDB" id="1107506at2759"/>
<keyword evidence="3" id="KW-0496">Mitochondrion</keyword>
<evidence type="ECO:0000256" key="3">
    <source>
        <dbReference type="ARBA" id="ARBA00023128"/>
    </source>
</evidence>
<name>A0A9W7ZZT2_9FUNG</name>
<keyword evidence="8" id="KW-1185">Reference proteome</keyword>
<evidence type="ECO:0000256" key="2">
    <source>
        <dbReference type="ARBA" id="ARBA00006425"/>
    </source>
</evidence>
<evidence type="ECO:0000313" key="8">
    <source>
        <dbReference type="Proteomes" id="UP001150538"/>
    </source>
</evidence>
<dbReference type="GO" id="GO:0045277">
    <property type="term" value="C:respiratory chain complex IV"/>
    <property type="evidence" value="ECO:0007669"/>
    <property type="project" value="InterPro"/>
</dbReference>
<dbReference type="Proteomes" id="UP001150538">
    <property type="component" value="Unassembled WGS sequence"/>
</dbReference>